<name>X1BE90_9ZZZZ</name>
<dbReference type="Gene3D" id="3.30.420.240">
    <property type="match status" value="1"/>
</dbReference>
<evidence type="ECO:0008006" key="2">
    <source>
        <dbReference type="Google" id="ProtNLM"/>
    </source>
</evidence>
<accession>X1BE90</accession>
<protein>
    <recommendedName>
        <fullName evidence="2">Terminase large subunit gp17-like C-terminal domain-containing protein</fullName>
    </recommendedName>
</protein>
<dbReference type="AlphaFoldDB" id="X1BE90"/>
<organism evidence="1">
    <name type="scientific">marine sediment metagenome</name>
    <dbReference type="NCBI Taxonomy" id="412755"/>
    <lineage>
        <taxon>unclassified sequences</taxon>
        <taxon>metagenomes</taxon>
        <taxon>ecological metagenomes</taxon>
    </lineage>
</organism>
<reference evidence="1" key="1">
    <citation type="journal article" date="2014" name="Front. Microbiol.">
        <title>High frequency of phylogenetically diverse reductive dehalogenase-homologous genes in deep subseafloor sedimentary metagenomes.</title>
        <authorList>
            <person name="Kawai M."/>
            <person name="Futagami T."/>
            <person name="Toyoda A."/>
            <person name="Takaki Y."/>
            <person name="Nishi S."/>
            <person name="Hori S."/>
            <person name="Arai W."/>
            <person name="Tsubouchi T."/>
            <person name="Morono Y."/>
            <person name="Uchiyama I."/>
            <person name="Ito T."/>
            <person name="Fujiyama A."/>
            <person name="Inagaki F."/>
            <person name="Takami H."/>
        </authorList>
    </citation>
    <scope>NUCLEOTIDE SEQUENCE</scope>
    <source>
        <strain evidence="1">Expedition CK06-06</strain>
    </source>
</reference>
<feature type="non-terminal residue" evidence="1">
    <location>
        <position position="1"/>
    </location>
</feature>
<evidence type="ECO:0000313" key="1">
    <source>
        <dbReference type="EMBL" id="GAG70326.1"/>
    </source>
</evidence>
<comment type="caution">
    <text evidence="1">The sequence shown here is derived from an EMBL/GenBank/DDBJ whole genome shotgun (WGS) entry which is preliminary data.</text>
</comment>
<gene>
    <name evidence="1" type="ORF">S01H4_08532</name>
</gene>
<sequence length="216" mass="25257">WIKRAYETKLHQPVRKVITVDPARFGDDETVIYGLINTDIVDDDIYGQRDADFTADRVAKMAQKLRPSVIVIDIINVGLAVATLLRRRIKEWNFKCLLIEFNGTERQKAGVPEYFYNRRAEATWLCGEMFGDNRIQLTYKDEDLERELNAYKYEFKGDQLIIQPKKIMKLAKNLGKSPDHGDAYIMGLWALQYAKAEHVARHYFKQKTRKRSYMTA</sequence>
<dbReference type="EMBL" id="BART01002939">
    <property type="protein sequence ID" value="GAG70326.1"/>
    <property type="molecule type" value="Genomic_DNA"/>
</dbReference>
<proteinExistence type="predicted"/>